<evidence type="ECO:0000256" key="2">
    <source>
        <dbReference type="SAM" id="Phobius"/>
    </source>
</evidence>
<dbReference type="OrthoDB" id="265406at2"/>
<dbReference type="EMBL" id="SJPH01000005">
    <property type="protein sequence ID" value="TWT42895.1"/>
    <property type="molecule type" value="Genomic_DNA"/>
</dbReference>
<evidence type="ECO:0000313" key="4">
    <source>
        <dbReference type="Proteomes" id="UP000318995"/>
    </source>
</evidence>
<dbReference type="Proteomes" id="UP000318995">
    <property type="component" value="Unassembled WGS sequence"/>
</dbReference>
<gene>
    <name evidence="3" type="ORF">Pla111_25330</name>
</gene>
<keyword evidence="2" id="KW-1133">Transmembrane helix</keyword>
<dbReference type="InterPro" id="IPR012373">
    <property type="entry name" value="Ferrdict_sens_TM"/>
</dbReference>
<keyword evidence="2" id="KW-0472">Membrane</keyword>
<dbReference type="GO" id="GO:0016989">
    <property type="term" value="F:sigma factor antagonist activity"/>
    <property type="evidence" value="ECO:0007669"/>
    <property type="project" value="TreeGrafter"/>
</dbReference>
<feature type="transmembrane region" description="Helical" evidence="2">
    <location>
        <begin position="145"/>
        <end position="164"/>
    </location>
</feature>
<reference evidence="3 4" key="1">
    <citation type="submission" date="2019-02" db="EMBL/GenBank/DDBJ databases">
        <title>Deep-cultivation of Planctomycetes and their phenomic and genomic characterization uncovers novel biology.</title>
        <authorList>
            <person name="Wiegand S."/>
            <person name="Jogler M."/>
            <person name="Boedeker C."/>
            <person name="Pinto D."/>
            <person name="Vollmers J."/>
            <person name="Rivas-Marin E."/>
            <person name="Kohn T."/>
            <person name="Peeters S.H."/>
            <person name="Heuer A."/>
            <person name="Rast P."/>
            <person name="Oberbeckmann S."/>
            <person name="Bunk B."/>
            <person name="Jeske O."/>
            <person name="Meyerdierks A."/>
            <person name="Storesund J.E."/>
            <person name="Kallscheuer N."/>
            <person name="Luecker S."/>
            <person name="Lage O.M."/>
            <person name="Pohl T."/>
            <person name="Merkel B.J."/>
            <person name="Hornburger P."/>
            <person name="Mueller R.-W."/>
            <person name="Bruemmer F."/>
            <person name="Labrenz M."/>
            <person name="Spormann A.M."/>
            <person name="Op Den Camp H."/>
            <person name="Overmann J."/>
            <person name="Amann R."/>
            <person name="Jetten M.S.M."/>
            <person name="Mascher T."/>
            <person name="Medema M.H."/>
            <person name="Devos D.P."/>
            <person name="Kaster A.-K."/>
            <person name="Ovreas L."/>
            <person name="Rohde M."/>
            <person name="Galperin M.Y."/>
            <person name="Jogler C."/>
        </authorList>
    </citation>
    <scope>NUCLEOTIDE SEQUENCE [LARGE SCALE GENOMIC DNA]</scope>
    <source>
        <strain evidence="3 4">Pla111</strain>
    </source>
</reference>
<keyword evidence="4" id="KW-1185">Reference proteome</keyword>
<feature type="region of interest" description="Disordered" evidence="1">
    <location>
        <begin position="1"/>
        <end position="31"/>
    </location>
</feature>
<organism evidence="3 4">
    <name type="scientific">Botrimarina hoheduenensis</name>
    <dbReference type="NCBI Taxonomy" id="2528000"/>
    <lineage>
        <taxon>Bacteria</taxon>
        <taxon>Pseudomonadati</taxon>
        <taxon>Planctomycetota</taxon>
        <taxon>Planctomycetia</taxon>
        <taxon>Pirellulales</taxon>
        <taxon>Lacipirellulaceae</taxon>
        <taxon>Botrimarina</taxon>
    </lineage>
</organism>
<sequence length="481" mass="51000">MTKPVPTDSGDSLKRGAEEPATALPTSGPASGELAARARLRQLLSIAIDQGLEDQAGDEISTLLEKHPALIADYAAYLATESLIESSCGLTILDDSGETIATADTRHSLAIATTSSPNSSRVSTRRHPLGISLWGRLAQESMAHAGWLVAASLLIAFGGALAWWTTPPIATLVAARDAQFLGNANPTPGQTLGEDWIDLESGSIRLAMRGGVMASIDGPARFRPNGNNSADLDYGAVSVHIPPAGHGFELIGKNARIIDLGTGFRVVSAANGVMSVHVTEGFVNLVAAASKPVQLHAGELMGVDADGVASDRVLRPKTAGRFRFIDEHPESLGIDHFARDNSAAVFLEAHEVRLPYDLRLDLSSVGAHSTHSGEGSVAAEGTIVHSYLIHSAPTSERHEVRGSVRFPGKIIGVLCESDRLNATNDVLGAKWTLGCQHPERGSESHPDPNFDRITISPDRHEISAFFRTMSIDQLRVLVTAD</sequence>
<dbReference type="PANTHER" id="PTHR30273:SF2">
    <property type="entry name" value="PROTEIN FECR"/>
    <property type="match status" value="1"/>
</dbReference>
<accession>A0A5C5VY18</accession>
<dbReference type="AlphaFoldDB" id="A0A5C5VY18"/>
<evidence type="ECO:0000256" key="1">
    <source>
        <dbReference type="SAM" id="MobiDB-lite"/>
    </source>
</evidence>
<name>A0A5C5VY18_9BACT</name>
<proteinExistence type="predicted"/>
<dbReference type="RefSeq" id="WP_146574770.1">
    <property type="nucleotide sequence ID" value="NZ_SJPH01000005.1"/>
</dbReference>
<keyword evidence="2" id="KW-0812">Transmembrane</keyword>
<evidence type="ECO:0000313" key="3">
    <source>
        <dbReference type="EMBL" id="TWT42895.1"/>
    </source>
</evidence>
<comment type="caution">
    <text evidence="3">The sequence shown here is derived from an EMBL/GenBank/DDBJ whole genome shotgun (WGS) entry which is preliminary data.</text>
</comment>
<dbReference type="PANTHER" id="PTHR30273">
    <property type="entry name" value="PERIPLASMIC SIGNAL SENSOR AND SIGMA FACTOR ACTIVATOR FECR-RELATED"/>
    <property type="match status" value="1"/>
</dbReference>
<protein>
    <submittedName>
        <fullName evidence="3">FecR protein</fullName>
    </submittedName>
</protein>